<evidence type="ECO:0000256" key="2">
    <source>
        <dbReference type="ARBA" id="ARBA00004613"/>
    </source>
</evidence>
<dbReference type="PANTHER" id="PTHR38340:SF1">
    <property type="entry name" value="S-LAYER PROTEIN"/>
    <property type="match status" value="1"/>
</dbReference>
<dbReference type="eggNOG" id="COG3291">
    <property type="taxonomic scope" value="Bacteria"/>
</dbReference>
<dbReference type="STRING" id="329726.AM1_1887"/>
<feature type="region of interest" description="Disordered" evidence="9">
    <location>
        <begin position="1264"/>
        <end position="1307"/>
    </location>
</feature>
<feature type="domain" description="PKD" evidence="10">
    <location>
        <begin position="713"/>
        <end position="775"/>
    </location>
</feature>
<dbReference type="EMBL" id="CP000828">
    <property type="protein sequence ID" value="ABW26907.1"/>
    <property type="molecule type" value="Genomic_DNA"/>
</dbReference>
<dbReference type="eggNOG" id="COG2931">
    <property type="taxonomic scope" value="Bacteria"/>
</dbReference>
<evidence type="ECO:0000256" key="7">
    <source>
        <dbReference type="ARBA" id="ARBA00023136"/>
    </source>
</evidence>
<dbReference type="Pfam" id="PF24606">
    <property type="entry name" value="CEMIP_beta-hel"/>
    <property type="match status" value="1"/>
</dbReference>
<dbReference type="Proteomes" id="UP000000268">
    <property type="component" value="Chromosome"/>
</dbReference>
<feature type="compositionally biased region" description="Basic and acidic residues" evidence="9">
    <location>
        <begin position="1295"/>
        <end position="1307"/>
    </location>
</feature>
<dbReference type="InterPro" id="IPR001343">
    <property type="entry name" value="Hemolysn_Ca-bd"/>
</dbReference>
<dbReference type="RefSeq" id="WP_012162409.1">
    <property type="nucleotide sequence ID" value="NC_009925.1"/>
</dbReference>
<keyword evidence="6" id="KW-0843">Virulence</keyword>
<dbReference type="HOGENOM" id="CLU_244016_0_0_3"/>
<organism evidence="12 13">
    <name type="scientific">Acaryochloris marina (strain MBIC 11017)</name>
    <dbReference type="NCBI Taxonomy" id="329726"/>
    <lineage>
        <taxon>Bacteria</taxon>
        <taxon>Bacillati</taxon>
        <taxon>Cyanobacteriota</taxon>
        <taxon>Cyanophyceae</taxon>
        <taxon>Acaryochloridales</taxon>
        <taxon>Acaryochloridaceae</taxon>
        <taxon>Acaryochloris</taxon>
    </lineage>
</organism>
<dbReference type="PANTHER" id="PTHR38340">
    <property type="entry name" value="S-LAYER PROTEIN"/>
    <property type="match status" value="1"/>
</dbReference>
<evidence type="ECO:0000313" key="13">
    <source>
        <dbReference type="Proteomes" id="UP000000268"/>
    </source>
</evidence>
<evidence type="ECO:0000313" key="12">
    <source>
        <dbReference type="EMBL" id="ABW26907.1"/>
    </source>
</evidence>
<dbReference type="Gene3D" id="2.60.40.10">
    <property type="entry name" value="Immunoglobulins"/>
    <property type="match status" value="1"/>
</dbReference>
<evidence type="ECO:0000259" key="11">
    <source>
        <dbReference type="PROSITE" id="PS51484"/>
    </source>
</evidence>
<dbReference type="InterPro" id="IPR011049">
    <property type="entry name" value="Serralysin-like_metalloprot_C"/>
</dbReference>
<dbReference type="SUPFAM" id="SSF51120">
    <property type="entry name" value="beta-Roll"/>
    <property type="match status" value="5"/>
</dbReference>
<dbReference type="PROSITE" id="PS51484">
    <property type="entry name" value="G8"/>
    <property type="match status" value="1"/>
</dbReference>
<evidence type="ECO:0000256" key="6">
    <source>
        <dbReference type="ARBA" id="ARBA00023026"/>
    </source>
</evidence>
<sequence length="1607" mass="170188">MSHTPNTAHPMSHGGMGQPHADNPGKQHEHAAFLDLVPHSQATHKAIRDGSWFDPNTWEGGQIPGDDAKVVIAHGVKVTYDQESAARIDTLRVDGTLQFSSDQDTQLLLDTFAVSPSGILLIGTEDNPVQADVTTRITFTSDSPIDTQWDPRQLSRGLISHGKARIYGAEKLDFVALEQDPMAGDNELVLKLDGASGPLGWKVGDQLVLGGTAYNWRGSNADNTRFQDEVLTITEINGNRIRFTNNNILTGDNSVLRFDHKRPDGLQDQVNLYIANTSRNVVFETENADQIPNQQRGHVMFMHNADVKVLNAGFYNLGRSDKNLIVDDPGQNVDGSVGTGTNPRGRYALHFHRTGAEDINGIPAVAQGNAVVGSPGWGIVHHDSHAVLEDNVVFDVVGAGIVAESGNEIGTWRNNLTIKTTGDASPSHDINPLSPRTNLFDFGFNGDGYWVQGAAQVAIIDNIAVSAAGSAIELLGLDAGTESVRDAQTIDVNILPPDLQDIAKGTADESTIDVAAVPLRKLSGFQSYNSKSGISLWARKTNQDGQLNISVPTFTAHDYRSVIDNFALWNIRHNGVLLRYSGNVDLINGLIHSGQPIGTGVHVNDTSLEQRYINLHIEGFKTGIAVPYDADRDFVGSSLKDSTLVNNDQHFGLTPPHITIKDPDFPSFFQIQGNNTFSDVPGNLAPSVLFTSQAIGGLAMGFDASSSFDPDSTFIDNPSRGIVSYAWDFDGDNVADRFGRQTSYVFDKAGSHNITLQIWDEYGATRSLSQTIEVTPTQYVNAFGNGDFSVNPVFKTDGINHSTSANLGWYAADGVSWDAGIGQGGGVVLSQEAASRSNLGQIIYDSAVRRGMQTLSLDLRNLEGGTGENNEITISLWGVNGEFFNNANTNQGPYQAGALPMERQVLVQQTFGGDDFDWTTLSWDIDFGEGYQFLVFQINTVGTNDGDDWVAVDNILLTGDGSVNPVPVSTTRIDTLPLIFRGTAFDDNGSGGAVDDKLYGGDGNDTLKGLDGDDYLAGHAGDDRLDGGDGDDFLHGYAGDDHLWGANGDDSLQGGDGNDYLGGSWGSDTLDGYRGNDFLRGHQGNDTLWGGEGKDTLDGGEGDDNLGGSLGDDHLNGGKGNDFLHGHEGNDHLWGAEGDDNLIGGDGDDYLGGSWGSDTLDGYRGNDSLNGHQGDDTLWGGEGEDTLHGGEGNDSLGGSLGKDRLDGGNGNDTLNGHEGDDHLWGANGDDSLQGGDGNDYLGGSWGSDTLDGYRGNDFLRGHQGNDTLWGGEGEDTLDGGEGEDYLGGSLGNDHLNGHRGNDTLNGHEGDDTLWGSYGDDNLDGGDGHDSLNGHDGNDTLWGAAGNDTLQGLDGNDYLGGSLGDDRLDGGNGNDTLNGHEGDDHLWGANGDDSLQGGDGDDYLGGSWGDDTLDGYRGNDFLRGHQGHDTLWGGEGKDTLDGGDGDDYLGGSLGDDHLNGAYGEDSLSGHEGNDILWGSYGNDNLNGGDGDDSLTGGAGQDYLVGGGGSDLFVLEATANNKGTIADFVVGEDAIAFRSAQLNTLPLGLISAQQFALGAAATTAEQRFIYDQANGELFYDADGSGAAQQILVGTLLNKANLGAGQIQIV</sequence>
<feature type="region of interest" description="Disordered" evidence="9">
    <location>
        <begin position="1363"/>
        <end position="1402"/>
    </location>
</feature>
<dbReference type="Pfam" id="PF10162">
    <property type="entry name" value="G8"/>
    <property type="match status" value="1"/>
</dbReference>
<dbReference type="InterPro" id="IPR003995">
    <property type="entry name" value="RTX_toxin_determinant-A"/>
</dbReference>
<keyword evidence="4" id="KW-0800">Toxin</keyword>
<dbReference type="InterPro" id="IPR055401">
    <property type="entry name" value="CEMIP_beta-hel_dom"/>
</dbReference>
<dbReference type="PROSITE" id="PS50093">
    <property type="entry name" value="PKD"/>
    <property type="match status" value="1"/>
</dbReference>
<evidence type="ECO:0000256" key="4">
    <source>
        <dbReference type="ARBA" id="ARBA00022656"/>
    </source>
</evidence>
<dbReference type="PRINTS" id="PR01488">
    <property type="entry name" value="RTXTOXINA"/>
</dbReference>
<dbReference type="Gene3D" id="2.150.10.10">
    <property type="entry name" value="Serralysin-like metalloprotease, C-terminal"/>
    <property type="match status" value="7"/>
</dbReference>
<keyword evidence="13" id="KW-1185">Reference proteome</keyword>
<keyword evidence="3" id="KW-0964">Secreted</keyword>
<reference evidence="12 13" key="1">
    <citation type="journal article" date="2008" name="Proc. Natl. Acad. Sci. U.S.A.">
        <title>Niche adaptation and genome expansion in the chlorophyll d-producing cyanobacterium Acaryochloris marina.</title>
        <authorList>
            <person name="Swingley W.D."/>
            <person name="Chen M."/>
            <person name="Cheung P.C."/>
            <person name="Conrad A.L."/>
            <person name="Dejesa L.C."/>
            <person name="Hao J."/>
            <person name="Honchak B.M."/>
            <person name="Karbach L.E."/>
            <person name="Kurdoglu A."/>
            <person name="Lahiri S."/>
            <person name="Mastrian S.D."/>
            <person name="Miyashita H."/>
            <person name="Page L."/>
            <person name="Ramakrishna P."/>
            <person name="Satoh S."/>
            <person name="Sattley W.M."/>
            <person name="Shimada Y."/>
            <person name="Taylor H.L."/>
            <person name="Tomo T."/>
            <person name="Tsuchiya T."/>
            <person name="Wang Z.T."/>
            <person name="Raymond J."/>
            <person name="Mimuro M."/>
            <person name="Blankenship R.E."/>
            <person name="Touchman J.W."/>
        </authorList>
    </citation>
    <scope>NUCLEOTIDE SEQUENCE [LARGE SCALE GENOMIC DNA]</scope>
    <source>
        <strain evidence="13">MBIC 11017</strain>
    </source>
</reference>
<dbReference type="GO" id="GO:0090729">
    <property type="term" value="F:toxin activity"/>
    <property type="evidence" value="ECO:0007669"/>
    <property type="project" value="UniProtKB-KW"/>
</dbReference>
<dbReference type="PROSITE" id="PS00330">
    <property type="entry name" value="HEMOLYSIN_CALCIUM"/>
    <property type="match status" value="10"/>
</dbReference>
<proteinExistence type="predicted"/>
<dbReference type="SUPFAM" id="SSF49299">
    <property type="entry name" value="PKD domain"/>
    <property type="match status" value="1"/>
</dbReference>
<dbReference type="CDD" id="cd00146">
    <property type="entry name" value="PKD"/>
    <property type="match status" value="1"/>
</dbReference>
<dbReference type="Pfam" id="PF18911">
    <property type="entry name" value="PKD_4"/>
    <property type="match status" value="1"/>
</dbReference>
<dbReference type="Pfam" id="PF00353">
    <property type="entry name" value="HemolysinCabind"/>
    <property type="match status" value="11"/>
</dbReference>
<evidence type="ECO:0000259" key="10">
    <source>
        <dbReference type="PROSITE" id="PS50093"/>
    </source>
</evidence>
<dbReference type="SMART" id="SM00089">
    <property type="entry name" value="PKD"/>
    <property type="match status" value="1"/>
</dbReference>
<dbReference type="PRINTS" id="PR00313">
    <property type="entry name" value="CABNDNGRPT"/>
</dbReference>
<dbReference type="InterPro" id="IPR050557">
    <property type="entry name" value="RTX_toxin/Mannuronan_C5-epim"/>
</dbReference>
<feature type="compositionally biased region" description="Acidic residues" evidence="9">
    <location>
        <begin position="1272"/>
        <end position="1284"/>
    </location>
</feature>
<evidence type="ECO:0000256" key="8">
    <source>
        <dbReference type="ARBA" id="ARBA00023180"/>
    </source>
</evidence>
<feature type="region of interest" description="Disordered" evidence="9">
    <location>
        <begin position="1166"/>
        <end position="1240"/>
    </location>
</feature>
<dbReference type="InterPro" id="IPR000601">
    <property type="entry name" value="PKD_dom"/>
</dbReference>
<dbReference type="GO" id="GO:0016020">
    <property type="term" value="C:membrane"/>
    <property type="evidence" value="ECO:0007669"/>
    <property type="project" value="UniProtKB-SubCell"/>
</dbReference>
<evidence type="ECO:0000256" key="3">
    <source>
        <dbReference type="ARBA" id="ARBA00022525"/>
    </source>
</evidence>
<dbReference type="InterPro" id="IPR022409">
    <property type="entry name" value="PKD/Chitinase_dom"/>
</dbReference>
<protein>
    <submittedName>
        <fullName evidence="12">Hemolysin-type calcium-binding region protein</fullName>
    </submittedName>
</protein>
<accession>B0CEE1</accession>
<keyword evidence="5" id="KW-0677">Repeat</keyword>
<dbReference type="InterPro" id="IPR019316">
    <property type="entry name" value="G8_domain"/>
</dbReference>
<dbReference type="KEGG" id="amr:AM1_1887"/>
<keyword evidence="7" id="KW-0472">Membrane</keyword>
<gene>
    <name evidence="12" type="ordered locus">AM1_1887</name>
</gene>
<feature type="region of interest" description="Disordered" evidence="9">
    <location>
        <begin position="1"/>
        <end position="26"/>
    </location>
</feature>
<dbReference type="InterPro" id="IPR035986">
    <property type="entry name" value="PKD_dom_sf"/>
</dbReference>
<feature type="domain" description="G8" evidence="11">
    <location>
        <begin position="56"/>
        <end position="179"/>
    </location>
</feature>
<keyword evidence="8" id="KW-0325">Glycoprotein</keyword>
<dbReference type="InterPro" id="IPR018511">
    <property type="entry name" value="Hemolysin-typ_Ca-bd_CS"/>
</dbReference>
<feature type="region of interest" description="Disordered" evidence="9">
    <location>
        <begin position="1084"/>
        <end position="1114"/>
    </location>
</feature>
<evidence type="ECO:0000256" key="9">
    <source>
        <dbReference type="SAM" id="MobiDB-lite"/>
    </source>
</evidence>
<evidence type="ECO:0000256" key="5">
    <source>
        <dbReference type="ARBA" id="ARBA00022737"/>
    </source>
</evidence>
<dbReference type="InterPro" id="IPR013783">
    <property type="entry name" value="Ig-like_fold"/>
</dbReference>
<dbReference type="GO" id="GO:0005509">
    <property type="term" value="F:calcium ion binding"/>
    <property type="evidence" value="ECO:0007669"/>
    <property type="project" value="InterPro"/>
</dbReference>
<evidence type="ECO:0000256" key="1">
    <source>
        <dbReference type="ARBA" id="ARBA00004370"/>
    </source>
</evidence>
<dbReference type="GO" id="GO:0005576">
    <property type="term" value="C:extracellular region"/>
    <property type="evidence" value="ECO:0007669"/>
    <property type="project" value="UniProtKB-SubCell"/>
</dbReference>
<dbReference type="SMART" id="SM01225">
    <property type="entry name" value="G8"/>
    <property type="match status" value="1"/>
</dbReference>
<comment type="subcellular location">
    <subcellularLocation>
        <location evidence="1">Membrane</location>
    </subcellularLocation>
    <subcellularLocation>
        <location evidence="2">Secreted</location>
    </subcellularLocation>
</comment>
<name>B0CEE1_ACAM1</name>